<evidence type="ECO:0000313" key="3">
    <source>
        <dbReference type="Proteomes" id="UP000032180"/>
    </source>
</evidence>
<evidence type="ECO:0000256" key="1">
    <source>
        <dbReference type="SAM" id="MobiDB-lite"/>
    </source>
</evidence>
<dbReference type="Gramene" id="LPERR02G30260.1">
    <property type="protein sequence ID" value="LPERR02G30260.1"/>
    <property type="gene ID" value="LPERR02G30260"/>
</dbReference>
<keyword evidence="3" id="KW-1185">Reference proteome</keyword>
<reference evidence="2" key="3">
    <citation type="submission" date="2015-04" db="UniProtKB">
        <authorList>
            <consortium name="EnsemblPlants"/>
        </authorList>
    </citation>
    <scope>IDENTIFICATION</scope>
</reference>
<dbReference type="HOGENOM" id="CLU_2240459_0_0_1"/>
<dbReference type="EnsemblPlants" id="LPERR02G30260.1">
    <property type="protein sequence ID" value="LPERR02G30260.1"/>
    <property type="gene ID" value="LPERR02G30260"/>
</dbReference>
<name>A0A0D9VMG0_9ORYZ</name>
<sequence length="105" mass="11355">MPSRSGAGELRRAGSSVGDLYANAKWIWRRQAPPRLECWKGEARVPTPGRERARAAKAKAATGESDGLKWGARASGGFDPDRVGGTRVDCSVWSPFKTGRRPSSK</sequence>
<proteinExistence type="predicted"/>
<protein>
    <submittedName>
        <fullName evidence="2">Uncharacterized protein</fullName>
    </submittedName>
</protein>
<reference evidence="2 3" key="1">
    <citation type="submission" date="2012-08" db="EMBL/GenBank/DDBJ databases">
        <title>Oryza genome evolution.</title>
        <authorList>
            <person name="Wing R.A."/>
        </authorList>
    </citation>
    <scope>NUCLEOTIDE SEQUENCE</scope>
</reference>
<organism evidence="2 3">
    <name type="scientific">Leersia perrieri</name>
    <dbReference type="NCBI Taxonomy" id="77586"/>
    <lineage>
        <taxon>Eukaryota</taxon>
        <taxon>Viridiplantae</taxon>
        <taxon>Streptophyta</taxon>
        <taxon>Embryophyta</taxon>
        <taxon>Tracheophyta</taxon>
        <taxon>Spermatophyta</taxon>
        <taxon>Magnoliopsida</taxon>
        <taxon>Liliopsida</taxon>
        <taxon>Poales</taxon>
        <taxon>Poaceae</taxon>
        <taxon>BOP clade</taxon>
        <taxon>Oryzoideae</taxon>
        <taxon>Oryzeae</taxon>
        <taxon>Oryzinae</taxon>
        <taxon>Leersia</taxon>
    </lineage>
</organism>
<accession>A0A0D9VMG0</accession>
<dbReference type="AlphaFoldDB" id="A0A0D9VMG0"/>
<evidence type="ECO:0000313" key="2">
    <source>
        <dbReference type="EnsemblPlants" id="LPERR02G30260.1"/>
    </source>
</evidence>
<feature type="region of interest" description="Disordered" evidence="1">
    <location>
        <begin position="58"/>
        <end position="84"/>
    </location>
</feature>
<dbReference type="Proteomes" id="UP000032180">
    <property type="component" value="Chromosome 2"/>
</dbReference>
<reference evidence="3" key="2">
    <citation type="submission" date="2013-12" db="EMBL/GenBank/DDBJ databases">
        <authorList>
            <person name="Yu Y."/>
            <person name="Lee S."/>
            <person name="de Baynast K."/>
            <person name="Wissotski M."/>
            <person name="Liu L."/>
            <person name="Talag J."/>
            <person name="Goicoechea J."/>
            <person name="Angelova A."/>
            <person name="Jetty R."/>
            <person name="Kudrna D."/>
            <person name="Golser W."/>
            <person name="Rivera L."/>
            <person name="Zhang J."/>
            <person name="Wing R."/>
        </authorList>
    </citation>
    <scope>NUCLEOTIDE SEQUENCE</scope>
</reference>